<evidence type="ECO:0000256" key="1">
    <source>
        <dbReference type="SAM" id="MobiDB-lite"/>
    </source>
</evidence>
<protein>
    <submittedName>
        <fullName evidence="2">Uncharacterized protein</fullName>
    </submittedName>
</protein>
<dbReference type="AlphaFoldDB" id="A0A8E2E445"/>
<accession>A0A8E2E445</accession>
<dbReference type="EMBL" id="KV745159">
    <property type="protein sequence ID" value="OCK77047.1"/>
    <property type="molecule type" value="Genomic_DNA"/>
</dbReference>
<dbReference type="Proteomes" id="UP000250266">
    <property type="component" value="Unassembled WGS sequence"/>
</dbReference>
<sequence>MTSTSSTARPRAFSAPPYFVEPPPPSLRVRRNSAPARLNSEILLEDKIRGHLVAVGLFVPTPLSSSFLLSIHCRVRDPQDLNSAEILVLPHFT</sequence>
<keyword evidence="3" id="KW-1185">Reference proteome</keyword>
<feature type="region of interest" description="Disordered" evidence="1">
    <location>
        <begin position="1"/>
        <end position="26"/>
    </location>
</feature>
<gene>
    <name evidence="2" type="ORF">K432DRAFT_385008</name>
</gene>
<name>A0A8E2E445_9PEZI</name>
<reference evidence="2 3" key="1">
    <citation type="journal article" date="2016" name="Nat. Commun.">
        <title>Ectomycorrhizal ecology is imprinted in the genome of the dominant symbiotic fungus Cenococcum geophilum.</title>
        <authorList>
            <consortium name="DOE Joint Genome Institute"/>
            <person name="Peter M."/>
            <person name="Kohler A."/>
            <person name="Ohm R.A."/>
            <person name="Kuo A."/>
            <person name="Krutzmann J."/>
            <person name="Morin E."/>
            <person name="Arend M."/>
            <person name="Barry K.W."/>
            <person name="Binder M."/>
            <person name="Choi C."/>
            <person name="Clum A."/>
            <person name="Copeland A."/>
            <person name="Grisel N."/>
            <person name="Haridas S."/>
            <person name="Kipfer T."/>
            <person name="LaButti K."/>
            <person name="Lindquist E."/>
            <person name="Lipzen A."/>
            <person name="Maire R."/>
            <person name="Meier B."/>
            <person name="Mihaltcheva S."/>
            <person name="Molinier V."/>
            <person name="Murat C."/>
            <person name="Poggeler S."/>
            <person name="Quandt C.A."/>
            <person name="Sperisen C."/>
            <person name="Tritt A."/>
            <person name="Tisserant E."/>
            <person name="Crous P.W."/>
            <person name="Henrissat B."/>
            <person name="Nehls U."/>
            <person name="Egli S."/>
            <person name="Spatafora J.W."/>
            <person name="Grigoriev I.V."/>
            <person name="Martin F.M."/>
        </authorList>
    </citation>
    <scope>NUCLEOTIDE SEQUENCE [LARGE SCALE GENOMIC DNA]</scope>
    <source>
        <strain evidence="2 3">CBS 459.81</strain>
    </source>
</reference>
<evidence type="ECO:0000313" key="3">
    <source>
        <dbReference type="Proteomes" id="UP000250266"/>
    </source>
</evidence>
<proteinExistence type="predicted"/>
<evidence type="ECO:0000313" key="2">
    <source>
        <dbReference type="EMBL" id="OCK77047.1"/>
    </source>
</evidence>
<organism evidence="2 3">
    <name type="scientific">Lepidopterella palustris CBS 459.81</name>
    <dbReference type="NCBI Taxonomy" id="1314670"/>
    <lineage>
        <taxon>Eukaryota</taxon>
        <taxon>Fungi</taxon>
        <taxon>Dikarya</taxon>
        <taxon>Ascomycota</taxon>
        <taxon>Pezizomycotina</taxon>
        <taxon>Dothideomycetes</taxon>
        <taxon>Pleosporomycetidae</taxon>
        <taxon>Mytilinidiales</taxon>
        <taxon>Argynnaceae</taxon>
        <taxon>Lepidopterella</taxon>
    </lineage>
</organism>